<dbReference type="InterPro" id="IPR001441">
    <property type="entry name" value="UPP_synth-like"/>
</dbReference>
<dbReference type="WBParaSite" id="GPUH_0000442101-mRNA-1">
    <property type="protein sequence ID" value="GPUH_0000442101-mRNA-1"/>
    <property type="gene ID" value="GPUH_0000442101"/>
</dbReference>
<dbReference type="GO" id="GO:1904423">
    <property type="term" value="C:dehydrodolichyl diphosphate synthase complex"/>
    <property type="evidence" value="ECO:0007669"/>
    <property type="project" value="TreeGrafter"/>
</dbReference>
<evidence type="ECO:0000313" key="6">
    <source>
        <dbReference type="Proteomes" id="UP000271098"/>
    </source>
</evidence>
<dbReference type="PANTHER" id="PTHR10291">
    <property type="entry name" value="DEHYDRODOLICHYL DIPHOSPHATE SYNTHASE FAMILY MEMBER"/>
    <property type="match status" value="1"/>
</dbReference>
<evidence type="ECO:0000313" key="7">
    <source>
        <dbReference type="WBParaSite" id="GPUH_0000442101-mRNA-1"/>
    </source>
</evidence>
<comment type="catalytic activity">
    <reaction evidence="4">
        <text>n isopentenyl diphosphate + (2E,6E)-farnesyl diphosphate = a di-trans,poly-cis-polyprenyl diphosphate + n diphosphate</text>
        <dbReference type="Rhea" id="RHEA:53008"/>
        <dbReference type="Rhea" id="RHEA-COMP:19494"/>
        <dbReference type="ChEBI" id="CHEBI:33019"/>
        <dbReference type="ChEBI" id="CHEBI:128769"/>
        <dbReference type="ChEBI" id="CHEBI:136960"/>
        <dbReference type="ChEBI" id="CHEBI:175763"/>
        <dbReference type="EC" id="2.5.1.87"/>
    </reaction>
</comment>
<dbReference type="InterPro" id="IPR036424">
    <property type="entry name" value="UPP_synth-like_sf"/>
</dbReference>
<accession>A0A183D6S3</accession>
<reference evidence="5 6" key="2">
    <citation type="submission" date="2018-11" db="EMBL/GenBank/DDBJ databases">
        <authorList>
            <consortium name="Pathogen Informatics"/>
        </authorList>
    </citation>
    <scope>NUCLEOTIDE SEQUENCE [LARGE SCALE GENOMIC DNA]</scope>
</reference>
<dbReference type="GO" id="GO:0045547">
    <property type="term" value="F:ditrans,polycis-polyprenyl diphosphate synthase [(2E,6E)-farnesyl diphosphate specific] activity"/>
    <property type="evidence" value="ECO:0007669"/>
    <property type="project" value="UniProtKB-EC"/>
</dbReference>
<name>A0A183D6S3_9BILA</name>
<dbReference type="GO" id="GO:0005783">
    <property type="term" value="C:endoplasmic reticulum"/>
    <property type="evidence" value="ECO:0007669"/>
    <property type="project" value="TreeGrafter"/>
</dbReference>
<reference evidence="7" key="1">
    <citation type="submission" date="2016-06" db="UniProtKB">
        <authorList>
            <consortium name="WormBaseParasite"/>
        </authorList>
    </citation>
    <scope>IDENTIFICATION</scope>
</reference>
<keyword evidence="6" id="KW-1185">Reference proteome</keyword>
<evidence type="ECO:0000256" key="4">
    <source>
        <dbReference type="ARBA" id="ARBA00047353"/>
    </source>
</evidence>
<dbReference type="EMBL" id="UYRT01008306">
    <property type="protein sequence ID" value="VDK44703.1"/>
    <property type="molecule type" value="Genomic_DNA"/>
</dbReference>
<dbReference type="OrthoDB" id="5847515at2759"/>
<dbReference type="AlphaFoldDB" id="A0A183D6S3"/>
<dbReference type="SUPFAM" id="SSF64005">
    <property type="entry name" value="Undecaprenyl diphosphate synthase"/>
    <property type="match status" value="1"/>
</dbReference>
<dbReference type="GO" id="GO:0016094">
    <property type="term" value="P:polyprenol biosynthetic process"/>
    <property type="evidence" value="ECO:0007669"/>
    <property type="project" value="TreeGrafter"/>
</dbReference>
<evidence type="ECO:0000256" key="3">
    <source>
        <dbReference type="ARBA" id="ARBA00022679"/>
    </source>
</evidence>
<evidence type="ECO:0000256" key="2">
    <source>
        <dbReference type="ARBA" id="ARBA00012596"/>
    </source>
</evidence>
<dbReference type="Proteomes" id="UP000271098">
    <property type="component" value="Unassembled WGS sequence"/>
</dbReference>
<dbReference type="PANTHER" id="PTHR10291:SF43">
    <property type="entry name" value="DEHYDRODOLICHYL DIPHOSPHATE SYNTHASE COMPLEX SUBUNIT DHDDS"/>
    <property type="match status" value="1"/>
</dbReference>
<gene>
    <name evidence="5" type="ORF">GPUH_LOCUS4414</name>
</gene>
<comment type="similarity">
    <text evidence="1">Belongs to the UPP synthase family.</text>
</comment>
<protein>
    <recommendedName>
        <fullName evidence="2">ditrans,polycis-polyprenyl diphosphate synthase [(2E,6E)-farnesyldiphosphate specific]</fullName>
        <ecNumber evidence="2">2.5.1.87</ecNumber>
    </recommendedName>
</protein>
<dbReference type="Pfam" id="PF01255">
    <property type="entry name" value="Prenyltransf"/>
    <property type="match status" value="1"/>
</dbReference>
<proteinExistence type="inferred from homology"/>
<organism evidence="7">
    <name type="scientific">Gongylonema pulchrum</name>
    <dbReference type="NCBI Taxonomy" id="637853"/>
    <lineage>
        <taxon>Eukaryota</taxon>
        <taxon>Metazoa</taxon>
        <taxon>Ecdysozoa</taxon>
        <taxon>Nematoda</taxon>
        <taxon>Chromadorea</taxon>
        <taxon>Rhabditida</taxon>
        <taxon>Spirurina</taxon>
        <taxon>Spiruromorpha</taxon>
        <taxon>Spiruroidea</taxon>
        <taxon>Gongylonematidae</taxon>
        <taxon>Gongylonema</taxon>
    </lineage>
</organism>
<sequence>MSDTEWFEPEVEEAWWHGLARRFLALGPIPRHIAFIMDGNRRYARKQKCSSFVDGHLKGFAQLMNVLEWCRQFEVKEVTVYALSLENFNRRETEVEDLLKLFERKLIQLLNKLFVFPFFSSGPLSLQN</sequence>
<dbReference type="EC" id="2.5.1.87" evidence="2"/>
<dbReference type="Gene3D" id="3.40.1180.10">
    <property type="entry name" value="Decaprenyl diphosphate synthase-like"/>
    <property type="match status" value="1"/>
</dbReference>
<keyword evidence="3" id="KW-0808">Transferase</keyword>
<evidence type="ECO:0000313" key="5">
    <source>
        <dbReference type="EMBL" id="VDK44703.1"/>
    </source>
</evidence>
<evidence type="ECO:0000256" key="1">
    <source>
        <dbReference type="ARBA" id="ARBA00005432"/>
    </source>
</evidence>